<dbReference type="HOGENOM" id="CLU_000288_6_16_1"/>
<sequence length="1501" mass="169977">MGGRHHLERLKKYFNAKEGKEVKEEPNTASSPVGNPRSSKLPGTITDPQPPLAVNESKKESKQNKLQEQLWNEAYDKLRENENKYIAQYEEILVSELKKDNPDTDSVSLGSSHEERWRHMQRLVQIGLSKTEKEAKIYEKVNDGLELFGTVRALVEPAVSAVPQAAIPWVGVCFILEVISNPAKQPGIHREGLQHVLSRVNWYWNLAELLLEDNLESKEDVEETALTKLRLELQPLVLDLYQKFLCYLIESVCYFQKNRATAFLKSVVNIDYWNGKLKDIEVSEKEFDKHSQQYNTTESRDRLKTLIIGVKSIEKAIDRQTEQQKKLNEDESNRLCLRALYITNPLYDKERIEEEKGGLLSHCYSWIFLTEGFQTWQQDPDYKLLWIKGDPGKGKTMLLCGIIDRLDETTPSLISCFFCQATRNHQNNATAVLRGIIWSLAHQHPALVSHIRSEFDSAGEQAFNGPNNWEILSSIFRRMISDRSNRVPEGTTIIVDALDECTKDNKKLLDLIVDFCGNKKSQVRWIVSSRNWVEFQDAFMKKTIASQRVIVSLEDNKEVKESIKNAVDAFIEYKVGELERIKETKLDAEVHNIFAEKSGSTFLWVALACQKLLDNDIDDWQILDILKGFPSGLKDLYRRIMQEVKDSRHASQCRDILAIATLVHRPISLGELSSSAQSLSQHSNRLDALKKQVLRCKGFLVVTEDLVSFMHQSAKDFLLEDQFAKEFIWEAEKEDQLSESILRSHHTMLIAMFETMKKTLKYDIYDLKKPGADVLDIDRKDALDPLSPVKYACCYWADHISIFDDEIACATLEFLKVSVLYWLEACSLLGKLPIAMLEIQKLQNIVLGTEYLELVSVLRDVNRFALYFKSAIEQFPLQIYASGLFFSPRTSLARQTFKQYTLETSWLNLPISEDWDPCVQTLEGHTSTVSNMAFSGNGQWLASTSHDNTIRIWDVATGVCLQTINSPYVEVHAVAFSSDSSCLASASENCTIEFWDTKSKEFIKSQTVDTRGTVIIGLLFSPDGEWLASWSCEPKVQIRNAKTGDCIYSITVEQRLPIGPEIRFSFSSDSQRILLGSEQPGVRDIVGCEWTNYPEIHTERLLTSSFSSEGTWVGHAFGEHGHSIRRFSEADSNRVVELLREDGGPQLFQMTGGVGANGQIGIWDPKAIKDGSETNEIRKRIQAMAFSTDGQRFASGSEDGIIEIVDMARPGNILLTLEGHDSPVYAIIFSPSGKMLATQCAFLVKIWNIEASGECVHTFEAGQIDLRLATICHWSMAFSTDDSQFAFSQGEHIIEVHDLEDQSMYELELEHVSCLVFSPDRLSLAAGDMHGNIKVWDLRTNDAQKRTFESDGWSSAIAYSSDGKFLAQATSTGEISIWQIAAENCLLKLKTEWQIEQLSFSPDNRSLMTDHGRLIPDCWPSNIGSQNDGVQNNDDQNEPSNAPFAIQGYGIGFHGTWLTKDGERIVWLPPEHRPRSNALVADSVVVIRNSSDQLLMFGFDD</sequence>
<dbReference type="Gene3D" id="2.130.10.10">
    <property type="entry name" value="YVTN repeat-like/Quinoprotein amine dehydrogenase"/>
    <property type="match status" value="2"/>
</dbReference>
<organism evidence="6">
    <name type="scientific">Fusarium oxysporum f. sp. pisi HDV247</name>
    <dbReference type="NCBI Taxonomy" id="1080344"/>
    <lineage>
        <taxon>Eukaryota</taxon>
        <taxon>Fungi</taxon>
        <taxon>Dikarya</taxon>
        <taxon>Ascomycota</taxon>
        <taxon>Pezizomycotina</taxon>
        <taxon>Sordariomycetes</taxon>
        <taxon>Hypocreomycetidae</taxon>
        <taxon>Hypocreales</taxon>
        <taxon>Nectriaceae</taxon>
        <taxon>Fusarium</taxon>
        <taxon>Fusarium oxysporum species complex</taxon>
    </lineage>
</organism>
<dbReference type="EMBL" id="JH651005">
    <property type="protein sequence ID" value="EXA31877.1"/>
    <property type="molecule type" value="Genomic_DNA"/>
</dbReference>
<dbReference type="OrthoDB" id="1405595at2759"/>
<dbReference type="Gene3D" id="3.40.50.300">
    <property type="entry name" value="P-loop containing nucleotide triphosphate hydrolases"/>
    <property type="match status" value="1"/>
</dbReference>
<evidence type="ECO:0000256" key="3">
    <source>
        <dbReference type="PROSITE-ProRule" id="PRU00221"/>
    </source>
</evidence>
<dbReference type="InterPro" id="IPR027417">
    <property type="entry name" value="P-loop_NTPase"/>
</dbReference>
<reference evidence="6" key="1">
    <citation type="submission" date="2011-10" db="EMBL/GenBank/DDBJ databases">
        <title>The Genome Sequence of Fusarium oxysporum HDV247.</title>
        <authorList>
            <consortium name="The Broad Institute Genome Sequencing Platform"/>
            <person name="Ma L.-J."/>
            <person name="Gale L.R."/>
            <person name="Schwartz D.C."/>
            <person name="Zhou S."/>
            <person name="Corby-Kistler H."/>
            <person name="Young S.K."/>
            <person name="Zeng Q."/>
            <person name="Gargeya S."/>
            <person name="Fitzgerald M."/>
            <person name="Haas B."/>
            <person name="Abouelleil A."/>
            <person name="Alvarado L."/>
            <person name="Arachchi H.M."/>
            <person name="Berlin A."/>
            <person name="Brown A."/>
            <person name="Chapman S.B."/>
            <person name="Chen Z."/>
            <person name="Dunbar C."/>
            <person name="Freedman E."/>
            <person name="Gearin G."/>
            <person name="Goldberg J."/>
            <person name="Griggs A."/>
            <person name="Gujja S."/>
            <person name="Heiman D."/>
            <person name="Howarth C."/>
            <person name="Larson L."/>
            <person name="Lui A."/>
            <person name="MacDonald P.J.P."/>
            <person name="Montmayeur A."/>
            <person name="Murphy C."/>
            <person name="Neiman D."/>
            <person name="Pearson M."/>
            <person name="Priest M."/>
            <person name="Roberts A."/>
            <person name="Saif S."/>
            <person name="Shea T."/>
            <person name="Shenoy N."/>
            <person name="Sisk P."/>
            <person name="Stolte C."/>
            <person name="Sykes S."/>
            <person name="Wortman J."/>
            <person name="Nusbaum C."/>
            <person name="Birren B."/>
        </authorList>
    </citation>
    <scope>NUCLEOTIDE SEQUENCE [LARGE SCALE GENOMIC DNA]</scope>
    <source>
        <strain evidence="6">HDV247</strain>
    </source>
</reference>
<dbReference type="InterPro" id="IPR031359">
    <property type="entry name" value="NACHT_N"/>
</dbReference>
<accession>W9NPK1</accession>
<feature type="repeat" description="WD" evidence="3">
    <location>
        <begin position="964"/>
        <end position="1005"/>
    </location>
</feature>
<dbReference type="Pfam" id="PF00400">
    <property type="entry name" value="WD40"/>
    <property type="match status" value="5"/>
</dbReference>
<dbReference type="SMART" id="SM00320">
    <property type="entry name" value="WD40"/>
    <property type="match status" value="8"/>
</dbReference>
<keyword evidence="2" id="KW-0677">Repeat</keyword>
<dbReference type="Pfam" id="PF17100">
    <property type="entry name" value="NACHT_N"/>
    <property type="match status" value="1"/>
</dbReference>
<dbReference type="InterPro" id="IPR007111">
    <property type="entry name" value="NACHT_NTPase"/>
</dbReference>
<evidence type="ECO:0000259" key="5">
    <source>
        <dbReference type="PROSITE" id="PS50837"/>
    </source>
</evidence>
<dbReference type="PANTHER" id="PTHR19848">
    <property type="entry name" value="WD40 REPEAT PROTEIN"/>
    <property type="match status" value="1"/>
</dbReference>
<feature type="domain" description="NACHT" evidence="5">
    <location>
        <begin position="383"/>
        <end position="530"/>
    </location>
</feature>
<dbReference type="SUPFAM" id="SSF52540">
    <property type="entry name" value="P-loop containing nucleoside triphosphate hydrolases"/>
    <property type="match status" value="1"/>
</dbReference>
<feature type="compositionally biased region" description="Basic and acidic residues" evidence="4">
    <location>
        <begin position="15"/>
        <end position="26"/>
    </location>
</feature>
<dbReference type="PANTHER" id="PTHR19848:SF8">
    <property type="entry name" value="F-BOX AND WD REPEAT DOMAIN CONTAINING 7"/>
    <property type="match status" value="1"/>
</dbReference>
<feature type="compositionally biased region" description="Polar residues" evidence="4">
    <location>
        <begin position="27"/>
        <end position="38"/>
    </location>
</feature>
<dbReference type="PROSITE" id="PS00678">
    <property type="entry name" value="WD_REPEATS_1"/>
    <property type="match status" value="2"/>
</dbReference>
<evidence type="ECO:0000256" key="1">
    <source>
        <dbReference type="ARBA" id="ARBA00022574"/>
    </source>
</evidence>
<dbReference type="PROSITE" id="PS50837">
    <property type="entry name" value="NACHT"/>
    <property type="match status" value="1"/>
</dbReference>
<protein>
    <recommendedName>
        <fullName evidence="5">NACHT domain-containing protein</fullName>
    </recommendedName>
</protein>
<keyword evidence="1 3" id="KW-0853">WD repeat</keyword>
<dbReference type="InterPro" id="IPR011047">
    <property type="entry name" value="Quinoprotein_ADH-like_sf"/>
</dbReference>
<dbReference type="PROSITE" id="PS50294">
    <property type="entry name" value="WD_REPEATS_REGION"/>
    <property type="match status" value="1"/>
</dbReference>
<reference evidence="6" key="2">
    <citation type="submission" date="2012-05" db="EMBL/GenBank/DDBJ databases">
        <title>Annotation of the Genome Sequence of Fusarium oxysporum HDV247.</title>
        <authorList>
            <consortium name="The Broad Institute Genomics Platform"/>
            <person name="Ma L.-J."/>
            <person name="Corby-Kistler H."/>
            <person name="Broz K."/>
            <person name="Gale L.R."/>
            <person name="Jonkers W."/>
            <person name="O'Donnell K."/>
            <person name="Ploetz R."/>
            <person name="Steinberg C."/>
            <person name="Schwartz D.C."/>
            <person name="VanEtten H."/>
            <person name="Zhou S."/>
            <person name="Young S.K."/>
            <person name="Zeng Q."/>
            <person name="Gargeya S."/>
            <person name="Fitzgerald M."/>
            <person name="Abouelleil A."/>
            <person name="Alvarado L."/>
            <person name="Chapman S.B."/>
            <person name="Gainer-Dewar J."/>
            <person name="Goldberg J."/>
            <person name="Griggs A."/>
            <person name="Gujja S."/>
            <person name="Hansen M."/>
            <person name="Howarth C."/>
            <person name="Imamovic A."/>
            <person name="Ireland A."/>
            <person name="Larimer J."/>
            <person name="McCowan C."/>
            <person name="Murphy C."/>
            <person name="Pearson M."/>
            <person name="Poon T.W."/>
            <person name="Priest M."/>
            <person name="Roberts A."/>
            <person name="Saif S."/>
            <person name="Shea T."/>
            <person name="Sykes S."/>
            <person name="Wortman J."/>
            <person name="Nusbaum C."/>
            <person name="Birren B."/>
        </authorList>
    </citation>
    <scope>NUCLEOTIDE SEQUENCE</scope>
    <source>
        <strain evidence="6">HDV247</strain>
    </source>
</reference>
<proteinExistence type="predicted"/>
<evidence type="ECO:0000256" key="4">
    <source>
        <dbReference type="SAM" id="MobiDB-lite"/>
    </source>
</evidence>
<feature type="repeat" description="WD" evidence="3">
    <location>
        <begin position="922"/>
        <end position="963"/>
    </location>
</feature>
<feature type="repeat" description="WD" evidence="3">
    <location>
        <begin position="1305"/>
        <end position="1346"/>
    </location>
</feature>
<dbReference type="Pfam" id="PF24883">
    <property type="entry name" value="NPHP3_N"/>
    <property type="match status" value="1"/>
</dbReference>
<evidence type="ECO:0000313" key="6">
    <source>
        <dbReference type="EMBL" id="EXA31877.1"/>
    </source>
</evidence>
<dbReference type="InterPro" id="IPR036322">
    <property type="entry name" value="WD40_repeat_dom_sf"/>
</dbReference>
<gene>
    <name evidence="6" type="ORF">FOVG_16859</name>
</gene>
<dbReference type="InterPro" id="IPR019775">
    <property type="entry name" value="WD40_repeat_CS"/>
</dbReference>
<dbReference type="InterPro" id="IPR015943">
    <property type="entry name" value="WD40/YVTN_repeat-like_dom_sf"/>
</dbReference>
<dbReference type="Proteomes" id="UP000030751">
    <property type="component" value="Unassembled WGS sequence"/>
</dbReference>
<dbReference type="SUPFAM" id="SSF50998">
    <property type="entry name" value="Quinoprotein alcohol dehydrogenase-like"/>
    <property type="match status" value="1"/>
</dbReference>
<feature type="region of interest" description="Disordered" evidence="4">
    <location>
        <begin position="1"/>
        <end position="63"/>
    </location>
</feature>
<evidence type="ECO:0000256" key="2">
    <source>
        <dbReference type="ARBA" id="ARBA00022737"/>
    </source>
</evidence>
<name>W9NPK1_FUSOX</name>
<dbReference type="InterPro" id="IPR056884">
    <property type="entry name" value="NPHP3-like_N"/>
</dbReference>
<dbReference type="InterPro" id="IPR001680">
    <property type="entry name" value="WD40_rpt"/>
</dbReference>
<feature type="compositionally biased region" description="Basic residues" evidence="4">
    <location>
        <begin position="1"/>
        <end position="14"/>
    </location>
</feature>
<dbReference type="SUPFAM" id="SSF50978">
    <property type="entry name" value="WD40 repeat-like"/>
    <property type="match status" value="1"/>
</dbReference>
<dbReference type="PROSITE" id="PS50082">
    <property type="entry name" value="WD_REPEATS_2"/>
    <property type="match status" value="3"/>
</dbReference>